<feature type="transmembrane region" description="Helical" evidence="8">
    <location>
        <begin position="396"/>
        <end position="421"/>
    </location>
</feature>
<keyword evidence="10" id="KW-1185">Reference proteome</keyword>
<dbReference type="OrthoDB" id="9787129at2"/>
<keyword evidence="6 8" id="KW-0472">Membrane</keyword>
<comment type="similarity">
    <text evidence="7">Belongs to the GntP permease family.</text>
</comment>
<feature type="transmembrane region" description="Helical" evidence="8">
    <location>
        <begin position="356"/>
        <end position="384"/>
    </location>
</feature>
<dbReference type="GO" id="GO:0015128">
    <property type="term" value="F:gluconate transmembrane transporter activity"/>
    <property type="evidence" value="ECO:0007669"/>
    <property type="project" value="InterPro"/>
</dbReference>
<evidence type="ECO:0000256" key="4">
    <source>
        <dbReference type="ARBA" id="ARBA00022692"/>
    </source>
</evidence>
<sequence>MTYLDIQLLLTALVSVLVLVALIVSRIKMHPLLALLVVSLGVGFATGMEPESIVKHLINGAGKTLGAVGIVIALGAMLGKILADAGITEQIAEAILRHASDRMIPWAMTLVAFIVGIPMFFEVGLVVMLPLIFSVARKLESHARFKGSAYVYVGVPVISALAAMHGMVPPHPGPLTAIATLKTSVGPTMLYGFLAAIPAMILGGSLYGAFISPRMSTRPDQALLDQFTVAEKAGSGQRPGVGVGVLAALLPAILMLVHAVAEMALPKGSPILHVASFLGNPLVAMLLGVLFAIVALVVARGGDAEKLRDALGKSLKPIASIIMIIAGGGAFQQMLTSAKVGDAIVHLTQQFAFPPLILGWLIAMLLSVSTGSATVGIVGAAGLLAPLAGADPSLNLPLLALSIGCGSLFFNYANHAGFWMVKESFGMTMGEAMGEATKTISVVQSIVAVVGLIMVLIFNAAIPVH</sequence>
<dbReference type="GO" id="GO:0005886">
    <property type="term" value="C:plasma membrane"/>
    <property type="evidence" value="ECO:0007669"/>
    <property type="project" value="UniProtKB-SubCell"/>
</dbReference>
<evidence type="ECO:0000313" key="9">
    <source>
        <dbReference type="EMBL" id="SAK96713.1"/>
    </source>
</evidence>
<comment type="subcellular location">
    <subcellularLocation>
        <location evidence="1">Cell membrane</location>
        <topology evidence="1">Multi-pass membrane protein</topology>
    </subcellularLocation>
</comment>
<keyword evidence="2" id="KW-0813">Transport</keyword>
<evidence type="ECO:0000256" key="6">
    <source>
        <dbReference type="ARBA" id="ARBA00023136"/>
    </source>
</evidence>
<keyword evidence="4 8" id="KW-0812">Transmembrane</keyword>
<dbReference type="InterPro" id="IPR003474">
    <property type="entry name" value="Glcn_transporter"/>
</dbReference>
<evidence type="ECO:0000256" key="3">
    <source>
        <dbReference type="ARBA" id="ARBA00022475"/>
    </source>
</evidence>
<dbReference type="AlphaFoldDB" id="A0A158DQE1"/>
<gene>
    <name evidence="9" type="ORF">AWB78_05452</name>
</gene>
<dbReference type="Pfam" id="PF02447">
    <property type="entry name" value="GntP_permease"/>
    <property type="match status" value="1"/>
</dbReference>
<organism evidence="9 10">
    <name type="scientific">Caballeronia calidae</name>
    <dbReference type="NCBI Taxonomy" id="1777139"/>
    <lineage>
        <taxon>Bacteria</taxon>
        <taxon>Pseudomonadati</taxon>
        <taxon>Pseudomonadota</taxon>
        <taxon>Betaproteobacteria</taxon>
        <taxon>Burkholderiales</taxon>
        <taxon>Burkholderiaceae</taxon>
        <taxon>Caballeronia</taxon>
    </lineage>
</organism>
<feature type="transmembrane region" description="Helical" evidence="8">
    <location>
        <begin position="277"/>
        <end position="298"/>
    </location>
</feature>
<evidence type="ECO:0000256" key="2">
    <source>
        <dbReference type="ARBA" id="ARBA00022448"/>
    </source>
</evidence>
<keyword evidence="3" id="KW-1003">Cell membrane</keyword>
<dbReference type="PANTHER" id="PTHR30354">
    <property type="entry name" value="GNT FAMILY GLUCONATE TRANSPORTER"/>
    <property type="match status" value="1"/>
</dbReference>
<proteinExistence type="inferred from homology"/>
<feature type="transmembrane region" description="Helical" evidence="8">
    <location>
        <begin position="149"/>
        <end position="168"/>
    </location>
</feature>
<evidence type="ECO:0000256" key="5">
    <source>
        <dbReference type="ARBA" id="ARBA00022989"/>
    </source>
</evidence>
<dbReference type="PIRSF" id="PIRSF002746">
    <property type="entry name" value="Gluconate_transporter"/>
    <property type="match status" value="1"/>
</dbReference>
<feature type="transmembrane region" description="Helical" evidence="8">
    <location>
        <begin position="442"/>
        <end position="462"/>
    </location>
</feature>
<reference evidence="9" key="1">
    <citation type="submission" date="2016-01" db="EMBL/GenBank/DDBJ databases">
        <authorList>
            <person name="Peeters C."/>
        </authorList>
    </citation>
    <scope>NUCLEOTIDE SEQUENCE</scope>
    <source>
        <strain evidence="9">LMG 29321</strain>
    </source>
</reference>
<dbReference type="Proteomes" id="UP000071859">
    <property type="component" value="Unassembled WGS sequence"/>
</dbReference>
<comment type="caution">
    <text evidence="9">The sequence shown here is derived from an EMBL/GenBank/DDBJ whole genome shotgun (WGS) entry which is preliminary data.</text>
</comment>
<feature type="transmembrane region" description="Helical" evidence="8">
    <location>
        <begin position="241"/>
        <end position="265"/>
    </location>
</feature>
<dbReference type="EMBL" id="FCOX02000035">
    <property type="protein sequence ID" value="SAK96713.1"/>
    <property type="molecule type" value="Genomic_DNA"/>
</dbReference>
<name>A0A158DQE1_9BURK</name>
<feature type="transmembrane region" description="Helical" evidence="8">
    <location>
        <begin position="31"/>
        <end position="48"/>
    </location>
</feature>
<protein>
    <submittedName>
        <fullName evidence="9">Gluconate transporter</fullName>
    </submittedName>
</protein>
<feature type="transmembrane region" description="Helical" evidence="8">
    <location>
        <begin position="104"/>
        <end position="129"/>
    </location>
</feature>
<dbReference type="RefSeq" id="WP_062608985.1">
    <property type="nucleotide sequence ID" value="NZ_FCOX02000035.1"/>
</dbReference>
<evidence type="ECO:0000313" key="10">
    <source>
        <dbReference type="Proteomes" id="UP000071859"/>
    </source>
</evidence>
<evidence type="ECO:0000256" key="1">
    <source>
        <dbReference type="ARBA" id="ARBA00004651"/>
    </source>
</evidence>
<evidence type="ECO:0000256" key="7">
    <source>
        <dbReference type="ARBA" id="ARBA00049663"/>
    </source>
</evidence>
<feature type="transmembrane region" description="Helical" evidence="8">
    <location>
        <begin position="189"/>
        <end position="210"/>
    </location>
</feature>
<evidence type="ECO:0000256" key="8">
    <source>
        <dbReference type="SAM" id="Phobius"/>
    </source>
</evidence>
<accession>A0A158DQE1</accession>
<keyword evidence="5 8" id="KW-1133">Transmembrane helix</keyword>
<dbReference type="NCBIfam" id="TIGR00791">
    <property type="entry name" value="gntP"/>
    <property type="match status" value="1"/>
</dbReference>
<feature type="transmembrane region" description="Helical" evidence="8">
    <location>
        <begin position="318"/>
        <end position="335"/>
    </location>
</feature>
<dbReference type="PANTHER" id="PTHR30354:SF22">
    <property type="entry name" value="HIGH-AFFINITY GLUCONATE TRANSPORTER"/>
    <property type="match status" value="1"/>
</dbReference>
<feature type="transmembrane region" description="Helical" evidence="8">
    <location>
        <begin position="6"/>
        <end position="24"/>
    </location>
</feature>